<dbReference type="PROSITE" id="PS50043">
    <property type="entry name" value="HTH_LUXR_2"/>
    <property type="match status" value="1"/>
</dbReference>
<name>A0A0F9VGS2_9ZZZZ</name>
<evidence type="ECO:0000256" key="3">
    <source>
        <dbReference type="ARBA" id="ARBA00023163"/>
    </source>
</evidence>
<dbReference type="GO" id="GO:0006355">
    <property type="term" value="P:regulation of DNA-templated transcription"/>
    <property type="evidence" value="ECO:0007669"/>
    <property type="project" value="InterPro"/>
</dbReference>
<dbReference type="NCBIfam" id="TIGR00229">
    <property type="entry name" value="sensory_box"/>
    <property type="match status" value="1"/>
</dbReference>
<dbReference type="Gene3D" id="1.10.10.10">
    <property type="entry name" value="Winged helix-like DNA-binding domain superfamily/Winged helix DNA-binding domain"/>
    <property type="match status" value="1"/>
</dbReference>
<dbReference type="AlphaFoldDB" id="A0A0F9VGS2"/>
<dbReference type="InterPro" id="IPR036388">
    <property type="entry name" value="WH-like_DNA-bd_sf"/>
</dbReference>
<dbReference type="PRINTS" id="PR00038">
    <property type="entry name" value="HTHLUXR"/>
</dbReference>
<keyword evidence="3" id="KW-0804">Transcription</keyword>
<evidence type="ECO:0000256" key="2">
    <source>
        <dbReference type="ARBA" id="ARBA00023125"/>
    </source>
</evidence>
<dbReference type="Pfam" id="PF00196">
    <property type="entry name" value="GerE"/>
    <property type="match status" value="1"/>
</dbReference>
<dbReference type="CDD" id="cd00130">
    <property type="entry name" value="PAS"/>
    <property type="match status" value="1"/>
</dbReference>
<dbReference type="Pfam" id="PF13426">
    <property type="entry name" value="PAS_9"/>
    <property type="match status" value="1"/>
</dbReference>
<comment type="caution">
    <text evidence="5">The sequence shown here is derived from an EMBL/GenBank/DDBJ whole genome shotgun (WGS) entry which is preliminary data.</text>
</comment>
<dbReference type="InterPro" id="IPR000792">
    <property type="entry name" value="Tscrpt_reg_LuxR_C"/>
</dbReference>
<dbReference type="Gene3D" id="3.30.450.20">
    <property type="entry name" value="PAS domain"/>
    <property type="match status" value="1"/>
</dbReference>
<dbReference type="EMBL" id="LAZR01000356">
    <property type="protein sequence ID" value="KKN72726.1"/>
    <property type="molecule type" value="Genomic_DNA"/>
</dbReference>
<keyword evidence="1" id="KW-0805">Transcription regulation</keyword>
<organism evidence="5">
    <name type="scientific">marine sediment metagenome</name>
    <dbReference type="NCBI Taxonomy" id="412755"/>
    <lineage>
        <taxon>unclassified sequences</taxon>
        <taxon>metagenomes</taxon>
        <taxon>ecological metagenomes</taxon>
    </lineage>
</organism>
<dbReference type="PANTHER" id="PTHR44688:SF16">
    <property type="entry name" value="DNA-BINDING TRANSCRIPTIONAL ACTIVATOR DEVR_DOSR"/>
    <property type="match status" value="1"/>
</dbReference>
<dbReference type="InterPro" id="IPR000014">
    <property type="entry name" value="PAS"/>
</dbReference>
<dbReference type="InterPro" id="IPR016032">
    <property type="entry name" value="Sig_transdc_resp-reg_C-effctor"/>
</dbReference>
<reference evidence="5" key="1">
    <citation type="journal article" date="2015" name="Nature">
        <title>Complex archaea that bridge the gap between prokaryotes and eukaryotes.</title>
        <authorList>
            <person name="Spang A."/>
            <person name="Saw J.H."/>
            <person name="Jorgensen S.L."/>
            <person name="Zaremba-Niedzwiedzka K."/>
            <person name="Martijn J."/>
            <person name="Lind A.E."/>
            <person name="van Eijk R."/>
            <person name="Schleper C."/>
            <person name="Guy L."/>
            <person name="Ettema T.J."/>
        </authorList>
    </citation>
    <scope>NUCLEOTIDE SEQUENCE</scope>
</reference>
<dbReference type="SUPFAM" id="SSF55785">
    <property type="entry name" value="PYP-like sensor domain (PAS domain)"/>
    <property type="match status" value="1"/>
</dbReference>
<feature type="domain" description="HTH luxR-type" evidence="4">
    <location>
        <begin position="124"/>
        <end position="189"/>
    </location>
</feature>
<dbReference type="CDD" id="cd06170">
    <property type="entry name" value="LuxR_C_like"/>
    <property type="match status" value="1"/>
</dbReference>
<dbReference type="SMART" id="SM00421">
    <property type="entry name" value="HTH_LUXR"/>
    <property type="match status" value="1"/>
</dbReference>
<dbReference type="GO" id="GO:0003677">
    <property type="term" value="F:DNA binding"/>
    <property type="evidence" value="ECO:0007669"/>
    <property type="project" value="UniProtKB-KW"/>
</dbReference>
<evidence type="ECO:0000256" key="1">
    <source>
        <dbReference type="ARBA" id="ARBA00023015"/>
    </source>
</evidence>
<sequence>MFDTSTPDRAARFGFCHSPAAQLIVRHRCVIEVNEALERLFDFARGELVGCSVQRLYPSAADFKRIGDMCEHVLRQGGGTFYEDERFMQTNKGEIFWARARGTTLTPDDPFALMIWSFDRIDSRQYRSVKLTVREREIANFVVNGLTSRQIGTALGISHRTVEVHRSRLMKKFKVGNTAELVSEIVLAV</sequence>
<proteinExistence type="predicted"/>
<evidence type="ECO:0000259" key="4">
    <source>
        <dbReference type="PROSITE" id="PS50043"/>
    </source>
</evidence>
<gene>
    <name evidence="5" type="ORF">LCGC14_0407780</name>
</gene>
<protein>
    <recommendedName>
        <fullName evidence="4">HTH luxR-type domain-containing protein</fullName>
    </recommendedName>
</protein>
<evidence type="ECO:0000313" key="5">
    <source>
        <dbReference type="EMBL" id="KKN72726.1"/>
    </source>
</evidence>
<keyword evidence="2" id="KW-0238">DNA-binding</keyword>
<dbReference type="InterPro" id="IPR035965">
    <property type="entry name" value="PAS-like_dom_sf"/>
</dbReference>
<dbReference type="PANTHER" id="PTHR44688">
    <property type="entry name" value="DNA-BINDING TRANSCRIPTIONAL ACTIVATOR DEVR_DOSR"/>
    <property type="match status" value="1"/>
</dbReference>
<dbReference type="PROSITE" id="PS00622">
    <property type="entry name" value="HTH_LUXR_1"/>
    <property type="match status" value="1"/>
</dbReference>
<accession>A0A0F9VGS2</accession>
<dbReference type="SUPFAM" id="SSF46894">
    <property type="entry name" value="C-terminal effector domain of the bipartite response regulators"/>
    <property type="match status" value="1"/>
</dbReference>